<keyword evidence="1" id="KW-0812">Transmembrane</keyword>
<reference evidence="2 3" key="1">
    <citation type="journal article" date="2014" name="Int. J. Syst. Evol. Microbiol.">
        <title>Complete genome sequence of Corynebacterium casei LMG S-19264T (=DSM 44701T), isolated from a smear-ripened cheese.</title>
        <authorList>
            <consortium name="US DOE Joint Genome Institute (JGI-PGF)"/>
            <person name="Walter F."/>
            <person name="Albersmeier A."/>
            <person name="Kalinowski J."/>
            <person name="Ruckert C."/>
        </authorList>
    </citation>
    <scope>NUCLEOTIDE SEQUENCE [LARGE SCALE GENOMIC DNA]</scope>
    <source>
        <strain evidence="2 3">CGMCC 1.15286</strain>
    </source>
</reference>
<keyword evidence="3" id="KW-1185">Reference proteome</keyword>
<dbReference type="Proteomes" id="UP000600247">
    <property type="component" value="Unassembled WGS sequence"/>
</dbReference>
<dbReference type="AlphaFoldDB" id="A0A917GU38"/>
<sequence>MVLSLRKWVSRIVFAIIFSMLLILATGGYSWLVDVISPVHPYHKPKGAAMKVFQADPMIPGNGSLADRLRWFYWYGE</sequence>
<evidence type="ECO:0008006" key="4">
    <source>
        <dbReference type="Google" id="ProtNLM"/>
    </source>
</evidence>
<comment type="caution">
    <text evidence="2">The sequence shown here is derived from an EMBL/GenBank/DDBJ whole genome shotgun (WGS) entry which is preliminary data.</text>
</comment>
<gene>
    <name evidence="2" type="ORF">GCM10010918_07710</name>
</gene>
<proteinExistence type="predicted"/>
<feature type="transmembrane region" description="Helical" evidence="1">
    <location>
        <begin position="12"/>
        <end position="32"/>
    </location>
</feature>
<dbReference type="InterPro" id="IPR025321">
    <property type="entry name" value="DUF4227"/>
</dbReference>
<evidence type="ECO:0000313" key="2">
    <source>
        <dbReference type="EMBL" id="GGG57111.1"/>
    </source>
</evidence>
<dbReference type="RefSeq" id="WP_188887583.1">
    <property type="nucleotide sequence ID" value="NZ_BMHY01000001.1"/>
</dbReference>
<evidence type="ECO:0000256" key="1">
    <source>
        <dbReference type="SAM" id="Phobius"/>
    </source>
</evidence>
<dbReference type="Pfam" id="PF14004">
    <property type="entry name" value="DUF4227"/>
    <property type="match status" value="1"/>
</dbReference>
<evidence type="ECO:0000313" key="3">
    <source>
        <dbReference type="Proteomes" id="UP000600247"/>
    </source>
</evidence>
<protein>
    <recommendedName>
        <fullName evidence="4">DUF4227 domain-containing protein</fullName>
    </recommendedName>
</protein>
<accession>A0A917GU38</accession>
<keyword evidence="1" id="KW-1133">Transmembrane helix</keyword>
<name>A0A917GU38_9BACL</name>
<keyword evidence="1" id="KW-0472">Membrane</keyword>
<dbReference type="EMBL" id="BMHY01000001">
    <property type="protein sequence ID" value="GGG57111.1"/>
    <property type="molecule type" value="Genomic_DNA"/>
</dbReference>
<organism evidence="2 3">
    <name type="scientific">Paenibacillus radicis</name>
    <name type="common">ex Gao et al. 2016</name>
    <dbReference type="NCBI Taxonomy" id="1737354"/>
    <lineage>
        <taxon>Bacteria</taxon>
        <taxon>Bacillati</taxon>
        <taxon>Bacillota</taxon>
        <taxon>Bacilli</taxon>
        <taxon>Bacillales</taxon>
        <taxon>Paenibacillaceae</taxon>
        <taxon>Paenibacillus</taxon>
    </lineage>
</organism>